<sequence>MNSRAPSGSTPSSSTSPSPLPAPSRTWTPSTTSTSSLSCTSTAPSADASPLPGSDASPLPGSDASPLPGSDTPKLDKRPQRSYTTEAAMKKLNALAQKTPKRKTPFPAEDSLRLMKKERKARLRDSKGRFKKGEGSTKSSDQGPDIAPPSQALEKESDGRSRRVPPRYPPIDSMKLLKKNNEKKQRLRDNRGRFIKDPKKP</sequence>
<evidence type="ECO:0000256" key="1">
    <source>
        <dbReference type="SAM" id="MobiDB-lite"/>
    </source>
</evidence>
<evidence type="ECO:0000313" key="3">
    <source>
        <dbReference type="WBParaSite" id="L893_g20410.t1"/>
    </source>
</evidence>
<proteinExistence type="predicted"/>
<reference evidence="3" key="1">
    <citation type="submission" date="2016-11" db="UniProtKB">
        <authorList>
            <consortium name="WormBaseParasite"/>
        </authorList>
    </citation>
    <scope>IDENTIFICATION</scope>
</reference>
<dbReference type="Proteomes" id="UP000095287">
    <property type="component" value="Unplaced"/>
</dbReference>
<feature type="region of interest" description="Disordered" evidence="1">
    <location>
        <begin position="1"/>
        <end position="201"/>
    </location>
</feature>
<dbReference type="AlphaFoldDB" id="A0A1I7YW16"/>
<keyword evidence="2" id="KW-1185">Reference proteome</keyword>
<organism evidence="2 3">
    <name type="scientific">Steinernema glaseri</name>
    <dbReference type="NCBI Taxonomy" id="37863"/>
    <lineage>
        <taxon>Eukaryota</taxon>
        <taxon>Metazoa</taxon>
        <taxon>Ecdysozoa</taxon>
        <taxon>Nematoda</taxon>
        <taxon>Chromadorea</taxon>
        <taxon>Rhabditida</taxon>
        <taxon>Tylenchina</taxon>
        <taxon>Panagrolaimomorpha</taxon>
        <taxon>Strongyloidoidea</taxon>
        <taxon>Steinernematidae</taxon>
        <taxon>Steinernema</taxon>
    </lineage>
</organism>
<feature type="compositionally biased region" description="Basic and acidic residues" evidence="1">
    <location>
        <begin position="179"/>
        <end position="201"/>
    </location>
</feature>
<protein>
    <submittedName>
        <fullName evidence="3">Flocculation protein FLO11-like</fullName>
    </submittedName>
</protein>
<accession>A0A1I7YW16</accession>
<feature type="compositionally biased region" description="Low complexity" evidence="1">
    <location>
        <begin position="1"/>
        <end position="46"/>
    </location>
</feature>
<evidence type="ECO:0000313" key="2">
    <source>
        <dbReference type="Proteomes" id="UP000095287"/>
    </source>
</evidence>
<dbReference type="WBParaSite" id="L893_g20410.t1">
    <property type="protein sequence ID" value="L893_g20410.t1"/>
    <property type="gene ID" value="L893_g20410"/>
</dbReference>
<feature type="compositionally biased region" description="Basic and acidic residues" evidence="1">
    <location>
        <begin position="123"/>
        <end position="135"/>
    </location>
</feature>
<name>A0A1I7YW16_9BILA</name>